<feature type="region of interest" description="Disordered" evidence="1">
    <location>
        <begin position="64"/>
        <end position="87"/>
    </location>
</feature>
<sequence length="171" mass="19448">MKARSLRRNAREVATKILIPGVELCLARYIGHLSISLDSLIEPSLNLSFFRRTTGQVGARGWIPVEEETEEEEEEAEDEEEEEAEYEEEGLSLVLEIVKQTVGRSTKNKREHVSRSYLEGSEFKKMTCTPGISEGSLYHPQTTLDPSRLATELAKNERNTIEHTQSDFHIL</sequence>
<reference evidence="2" key="1">
    <citation type="journal article" date="2020" name="G3 (Bethesda)">
        <title>High-Quality Assemblies for Three Invasive Social Wasps from the &lt;i&gt;Vespula&lt;/i&gt; Genus.</title>
        <authorList>
            <person name="Harrop T.W.R."/>
            <person name="Guhlin J."/>
            <person name="McLaughlin G.M."/>
            <person name="Permina E."/>
            <person name="Stockwell P."/>
            <person name="Gilligan J."/>
            <person name="Le Lec M.F."/>
            <person name="Gruber M.A.M."/>
            <person name="Quinn O."/>
            <person name="Lovegrove M."/>
            <person name="Duncan E.J."/>
            <person name="Remnant E.J."/>
            <person name="Van Eeckhoven J."/>
            <person name="Graham B."/>
            <person name="Knapp R.A."/>
            <person name="Langford K.W."/>
            <person name="Kronenberg Z."/>
            <person name="Press M.O."/>
            <person name="Eacker S.M."/>
            <person name="Wilson-Rankin E.E."/>
            <person name="Purcell J."/>
            <person name="Lester P.J."/>
            <person name="Dearden P.K."/>
        </authorList>
    </citation>
    <scope>NUCLEOTIDE SEQUENCE</scope>
    <source>
        <strain evidence="2">Marl-1</strain>
    </source>
</reference>
<accession>A0A834NHZ4</accession>
<comment type="caution">
    <text evidence="2">The sequence shown here is derived from an EMBL/GenBank/DDBJ whole genome shotgun (WGS) entry which is preliminary data.</text>
</comment>
<keyword evidence="3" id="KW-1185">Reference proteome</keyword>
<dbReference type="Proteomes" id="UP000614350">
    <property type="component" value="Unassembled WGS sequence"/>
</dbReference>
<evidence type="ECO:0000313" key="2">
    <source>
        <dbReference type="EMBL" id="KAF7408529.1"/>
    </source>
</evidence>
<gene>
    <name evidence="2" type="ORF">HZH66_003066</name>
</gene>
<evidence type="ECO:0000256" key="1">
    <source>
        <dbReference type="SAM" id="MobiDB-lite"/>
    </source>
</evidence>
<organism evidence="2 3">
    <name type="scientific">Vespula vulgaris</name>
    <name type="common">Yellow jacket</name>
    <name type="synonym">Wasp</name>
    <dbReference type="NCBI Taxonomy" id="7454"/>
    <lineage>
        <taxon>Eukaryota</taxon>
        <taxon>Metazoa</taxon>
        <taxon>Ecdysozoa</taxon>
        <taxon>Arthropoda</taxon>
        <taxon>Hexapoda</taxon>
        <taxon>Insecta</taxon>
        <taxon>Pterygota</taxon>
        <taxon>Neoptera</taxon>
        <taxon>Endopterygota</taxon>
        <taxon>Hymenoptera</taxon>
        <taxon>Apocrita</taxon>
        <taxon>Aculeata</taxon>
        <taxon>Vespoidea</taxon>
        <taxon>Vespidae</taxon>
        <taxon>Vespinae</taxon>
        <taxon>Vespula</taxon>
    </lineage>
</organism>
<evidence type="ECO:0000313" key="3">
    <source>
        <dbReference type="Proteomes" id="UP000614350"/>
    </source>
</evidence>
<dbReference type="AlphaFoldDB" id="A0A834NHZ4"/>
<feature type="compositionally biased region" description="Acidic residues" evidence="1">
    <location>
        <begin position="65"/>
        <end position="87"/>
    </location>
</feature>
<dbReference type="EMBL" id="JACSEA010000002">
    <property type="protein sequence ID" value="KAF7408529.1"/>
    <property type="molecule type" value="Genomic_DNA"/>
</dbReference>
<name>A0A834NHZ4_VESVU</name>
<proteinExistence type="predicted"/>
<protein>
    <submittedName>
        <fullName evidence="2">Uncharacterized protein</fullName>
    </submittedName>
</protein>